<keyword evidence="2" id="KW-1185">Reference proteome</keyword>
<name>A0A835U580_VANPL</name>
<evidence type="ECO:0000313" key="2">
    <source>
        <dbReference type="Proteomes" id="UP000636800"/>
    </source>
</evidence>
<dbReference type="Gene3D" id="1.25.40.20">
    <property type="entry name" value="Ankyrin repeat-containing domain"/>
    <property type="match status" value="1"/>
</dbReference>
<protein>
    <submittedName>
        <fullName evidence="1">Uncharacterized protein</fullName>
    </submittedName>
</protein>
<gene>
    <name evidence="1" type="ORF">HPP92_027108</name>
</gene>
<organism evidence="1 2">
    <name type="scientific">Vanilla planifolia</name>
    <name type="common">Vanilla</name>
    <dbReference type="NCBI Taxonomy" id="51239"/>
    <lineage>
        <taxon>Eukaryota</taxon>
        <taxon>Viridiplantae</taxon>
        <taxon>Streptophyta</taxon>
        <taxon>Embryophyta</taxon>
        <taxon>Tracheophyta</taxon>
        <taxon>Spermatophyta</taxon>
        <taxon>Magnoliopsida</taxon>
        <taxon>Liliopsida</taxon>
        <taxon>Asparagales</taxon>
        <taxon>Orchidaceae</taxon>
        <taxon>Vanilloideae</taxon>
        <taxon>Vanilleae</taxon>
        <taxon>Vanilla</taxon>
    </lineage>
</organism>
<dbReference type="EMBL" id="JADCNL010000140">
    <property type="protein sequence ID" value="KAG0450039.1"/>
    <property type="molecule type" value="Genomic_DNA"/>
</dbReference>
<accession>A0A835U580</accession>
<sequence length="134" mass="14158">MQGLGSGCEPEAVPRYAMTAAAREEEEAVELLLRAGAGQEACEEAVVEASRHGLARIVELIVGSILSALAFRFMLATAASRGFVDVVDTLLKIECCCNHKPSLHASADCTALIAAIVSRADCRRPPAIRGDYDA</sequence>
<dbReference type="AlphaFoldDB" id="A0A835U580"/>
<dbReference type="Proteomes" id="UP000636800">
    <property type="component" value="Unassembled WGS sequence"/>
</dbReference>
<proteinExistence type="predicted"/>
<dbReference type="InterPro" id="IPR036770">
    <property type="entry name" value="Ankyrin_rpt-contain_sf"/>
</dbReference>
<reference evidence="1 2" key="1">
    <citation type="journal article" date="2020" name="Nat. Food">
        <title>A phased Vanilla planifolia genome enables genetic improvement of flavour and production.</title>
        <authorList>
            <person name="Hasing T."/>
            <person name="Tang H."/>
            <person name="Brym M."/>
            <person name="Khazi F."/>
            <person name="Huang T."/>
            <person name="Chambers A.H."/>
        </authorList>
    </citation>
    <scope>NUCLEOTIDE SEQUENCE [LARGE SCALE GENOMIC DNA]</scope>
    <source>
        <tissue evidence="1">Leaf</tissue>
    </source>
</reference>
<evidence type="ECO:0000313" key="1">
    <source>
        <dbReference type="EMBL" id="KAG0450039.1"/>
    </source>
</evidence>
<dbReference type="SUPFAM" id="SSF48403">
    <property type="entry name" value="Ankyrin repeat"/>
    <property type="match status" value="1"/>
</dbReference>
<comment type="caution">
    <text evidence="1">The sequence shown here is derived from an EMBL/GenBank/DDBJ whole genome shotgun (WGS) entry which is preliminary data.</text>
</comment>